<dbReference type="Proteomes" id="UP000008130">
    <property type="component" value="Chromosome"/>
</dbReference>
<dbReference type="KEGG" id="pgv:SL003B_0245"/>
<dbReference type="InterPro" id="IPR024079">
    <property type="entry name" value="MetalloPept_cat_dom_sf"/>
</dbReference>
<dbReference type="GO" id="GO:0008270">
    <property type="term" value="F:zinc ion binding"/>
    <property type="evidence" value="ECO:0007669"/>
    <property type="project" value="InterPro"/>
</dbReference>
<dbReference type="InterPro" id="IPR011049">
    <property type="entry name" value="Serralysin-like_metalloprot_C"/>
</dbReference>
<dbReference type="PATRIC" id="fig|991905.3.peg.249"/>
<dbReference type="HOGENOM" id="CLU_355583_0_0_5"/>
<dbReference type="InterPro" id="IPR013858">
    <property type="entry name" value="Peptidase_M10B_C"/>
</dbReference>
<organism evidence="7 8">
    <name type="scientific">Polymorphum gilvum (strain LMG 25793 / CGMCC 1.9160 / SL003B-26A1)</name>
    <dbReference type="NCBI Taxonomy" id="991905"/>
    <lineage>
        <taxon>Bacteria</taxon>
        <taxon>Pseudomonadati</taxon>
        <taxon>Pseudomonadota</taxon>
        <taxon>Alphaproteobacteria</taxon>
        <taxon>Rhodobacterales</taxon>
        <taxon>Paracoccaceae</taxon>
        <taxon>Polymorphum</taxon>
    </lineage>
</organism>
<dbReference type="SUPFAM" id="SSF51120">
    <property type="entry name" value="beta-Roll"/>
    <property type="match status" value="1"/>
</dbReference>
<evidence type="ECO:0000256" key="3">
    <source>
        <dbReference type="ARBA" id="ARBA00009490"/>
    </source>
</evidence>
<dbReference type="Gene3D" id="3.40.390.10">
    <property type="entry name" value="Collagenase (Catalytic Domain)"/>
    <property type="match status" value="1"/>
</dbReference>
<dbReference type="eggNOG" id="COG2340">
    <property type="taxonomic scope" value="Bacteria"/>
</dbReference>
<name>F2J137_POLGS</name>
<protein>
    <submittedName>
        <fullName evidence="7">Peptidase M10, serralysin-like protein</fullName>
    </submittedName>
</protein>
<dbReference type="GO" id="GO:0005615">
    <property type="term" value="C:extracellular space"/>
    <property type="evidence" value="ECO:0007669"/>
    <property type="project" value="InterPro"/>
</dbReference>
<dbReference type="Pfam" id="PF08548">
    <property type="entry name" value="Peptidase_M10_C"/>
    <property type="match status" value="1"/>
</dbReference>
<dbReference type="GO" id="GO:0006508">
    <property type="term" value="P:proteolysis"/>
    <property type="evidence" value="ECO:0007669"/>
    <property type="project" value="InterPro"/>
</dbReference>
<evidence type="ECO:0000259" key="6">
    <source>
        <dbReference type="SMART" id="SM00235"/>
    </source>
</evidence>
<evidence type="ECO:0000256" key="2">
    <source>
        <dbReference type="ARBA" id="ARBA00004613"/>
    </source>
</evidence>
<keyword evidence="8" id="KW-1185">Reference proteome</keyword>
<proteinExistence type="inferred from homology"/>
<dbReference type="STRING" id="991905.SL003B_0245"/>
<dbReference type="InterPro" id="IPR001343">
    <property type="entry name" value="Hemolysn_Ca-bd"/>
</dbReference>
<dbReference type="EMBL" id="CP002568">
    <property type="protein sequence ID" value="ADZ68683.1"/>
    <property type="molecule type" value="Genomic_DNA"/>
</dbReference>
<evidence type="ECO:0000313" key="8">
    <source>
        <dbReference type="Proteomes" id="UP000008130"/>
    </source>
</evidence>
<dbReference type="InterPro" id="IPR006026">
    <property type="entry name" value="Peptidase_Metallo"/>
</dbReference>
<comment type="similarity">
    <text evidence="3">Belongs to the peptidase M10B family.</text>
</comment>
<comment type="cofactor">
    <cofactor evidence="1">
        <name>Ca(2+)</name>
        <dbReference type="ChEBI" id="CHEBI:29108"/>
    </cofactor>
</comment>
<dbReference type="SUPFAM" id="SSF55486">
    <property type="entry name" value="Metalloproteases ('zincins'), catalytic domain"/>
    <property type="match status" value="1"/>
</dbReference>
<comment type="subcellular location">
    <subcellularLocation>
        <location evidence="2">Secreted</location>
    </subcellularLocation>
</comment>
<dbReference type="Pfam" id="PF00353">
    <property type="entry name" value="HemolysinCabind"/>
    <property type="match status" value="1"/>
</dbReference>
<accession>F2J137</accession>
<evidence type="ECO:0000256" key="1">
    <source>
        <dbReference type="ARBA" id="ARBA00001913"/>
    </source>
</evidence>
<dbReference type="InterPro" id="IPR034033">
    <property type="entry name" value="Serralysin-like"/>
</dbReference>
<dbReference type="GO" id="GO:0005509">
    <property type="term" value="F:calcium ion binding"/>
    <property type="evidence" value="ECO:0007669"/>
    <property type="project" value="InterPro"/>
</dbReference>
<feature type="domain" description="Peptidase metallopeptidase" evidence="6">
    <location>
        <begin position="50"/>
        <end position="205"/>
    </location>
</feature>
<gene>
    <name evidence="7" type="ordered locus">SL003B_0245</name>
</gene>
<keyword evidence="5" id="KW-0677">Repeat</keyword>
<evidence type="ECO:0000256" key="5">
    <source>
        <dbReference type="ARBA" id="ARBA00022737"/>
    </source>
</evidence>
<reference evidence="7 8" key="1">
    <citation type="journal article" date="2011" name="J. Bacteriol.">
        <title>Complete genome sequence of Polymorphum gilvum SL003B-26A1T, a crude oil-degrading bacterium from oil-polluted saline soil.</title>
        <authorList>
            <person name="Li S.G."/>
            <person name="Tang Y.Q."/>
            <person name="Nie Y."/>
            <person name="Cai M."/>
            <person name="Wu X.L."/>
        </authorList>
    </citation>
    <scope>NUCLEOTIDE SEQUENCE [LARGE SCALE GENOMIC DNA]</scope>
    <source>
        <strain evidence="8">LMG 25793 / CGMCC 1.9160 / SL003B-26A1</strain>
    </source>
</reference>
<evidence type="ECO:0000256" key="4">
    <source>
        <dbReference type="ARBA" id="ARBA00022525"/>
    </source>
</evidence>
<dbReference type="Gene3D" id="2.150.10.10">
    <property type="entry name" value="Serralysin-like metalloprotease, C-terminal"/>
    <property type="match status" value="1"/>
</dbReference>
<evidence type="ECO:0000313" key="7">
    <source>
        <dbReference type="EMBL" id="ADZ68683.1"/>
    </source>
</evidence>
<sequence length="789" mass="82683">MIQFSKAASSGSADHAAAGAGSATLASTLPVYSNDQIAHQLTDGYWNHNGYGRHSFNVAPGGSITVDITGLTSAGRSLATQALQAWTDVTGINFAQVTGGAQITFDDNNSGAYASTWWSGTTITQASVNISTAWLSAYGTSIDSYSFQTYVHEIGHALGLGHAGNYDGSATYGVHNHYANDSWQASIMSYFDQVENTSIAASYAYAITPMVADIIAIQNLYGTPTTIRAGNTVYGDGSTAGGYLDSLTSFSRPVAVTIYDNGGFDTLNFGTVSANQTIDLRAEHVSSVRGLTGNLIIARGTVIENAIGGSGNDTLIGNAANNILDGGAGFDTAHIGASLAGTRVTVFFEGMTLASSQGNDVLVNIEMVAFSDTTRSTASFGSSGSIYAYGASYADLITGIGGNALGLLNHYANFAAAEGRSITFNGLSYIASHVDLIQAHGANATIGALHYISHGYGEGRTITFDGLAYIASHADLIQAHGANATIGALHYVSHGYGEGRTTSFNGLEYIAAYADLRAAYGTNGSIGAEHYINHGFGEGRGLRFDTRLYLGAYADLRAAYGTDINQAVTHFIQHGAAEGRSTDRFSALDYIASYGDLIAVYGTNTAGALQHYYAHGFTEGRGDNFDGLRYIASYADLILAYGSDATQGTTHFIMHGFGEGRSTLFDAAAYINASGNADLLAVYGSNLDGAVLHYVRHGYFEGRNLSGGGSQEAIAFSQAAEADSFAFLDIESGQDDQDDDGSFVLTSFEDEAWAADAPADAPVDTQDFLLLAEADLGLLPRADDDFQFM</sequence>
<dbReference type="CDD" id="cd04277">
    <property type="entry name" value="ZnMc_serralysin_like"/>
    <property type="match status" value="1"/>
</dbReference>
<dbReference type="AlphaFoldDB" id="F2J137"/>
<dbReference type="SMART" id="SM00235">
    <property type="entry name" value="ZnMc"/>
    <property type="match status" value="1"/>
</dbReference>
<dbReference type="GO" id="GO:0008237">
    <property type="term" value="F:metallopeptidase activity"/>
    <property type="evidence" value="ECO:0007669"/>
    <property type="project" value="InterPro"/>
</dbReference>
<keyword evidence="4" id="KW-0964">Secreted</keyword>
<dbReference type="eggNOG" id="COG2931">
    <property type="taxonomic scope" value="Bacteria"/>
</dbReference>